<dbReference type="Proteomes" id="UP001161757">
    <property type="component" value="Unassembled WGS sequence"/>
</dbReference>
<sequence>MSSPSTINSKKIIAVVGATGNQGGSVARTFLSLPHWHVRCLTRSPASQASQTLRDLGAEIVQADLGDISSLRRAFSNVHAIFLNTDFWTVFRPAMASGKDEVEAGKLAFETEFSNGKNAAMAAAEVPTLERLVFSALGPMERASNGKYKTYHWAGKSSIADYIETELPELAQKKLSVIYLGAYNTNQFVAAPVRIPPAQTEGQDNYGFVLPFPKETRIPIVDPIEATGLFVRALIEDEPAGTKLLAYNESSYLDFESLMDIWSSVTGKKMVYVQTTVEALHEMTGLPREILLGGAYLGEFDYCAGVEGVIEPHQLKHKVQTKSFEEWLKEGHLKDKIV</sequence>
<dbReference type="InterPro" id="IPR051164">
    <property type="entry name" value="NmrA-like_oxidored"/>
</dbReference>
<reference evidence="4" key="1">
    <citation type="submission" date="2023-01" db="EMBL/GenBank/DDBJ databases">
        <title>Exophiala dermititidis isolated from Cystic Fibrosis Patient.</title>
        <authorList>
            <person name="Kurbessoian T."/>
            <person name="Crocker A."/>
            <person name="Murante D."/>
            <person name="Hogan D.A."/>
            <person name="Stajich J.E."/>
        </authorList>
    </citation>
    <scope>NUCLEOTIDE SEQUENCE</scope>
    <source>
        <strain evidence="4">Ex8</strain>
    </source>
</reference>
<dbReference type="PANTHER" id="PTHR42748:SF29">
    <property type="entry name" value="NMRA-LIKE DOMAIN-CONTAINING PROTEIN"/>
    <property type="match status" value="1"/>
</dbReference>
<dbReference type="InterPro" id="IPR036291">
    <property type="entry name" value="NAD(P)-bd_dom_sf"/>
</dbReference>
<evidence type="ECO:0000256" key="1">
    <source>
        <dbReference type="ARBA" id="ARBA00006328"/>
    </source>
</evidence>
<accession>A0AAN6IV07</accession>
<proteinExistence type="inferred from homology"/>
<gene>
    <name evidence="4" type="ORF">HRR80_003852</name>
</gene>
<dbReference type="SUPFAM" id="SSF51735">
    <property type="entry name" value="NAD(P)-binding Rossmann-fold domains"/>
    <property type="match status" value="1"/>
</dbReference>
<dbReference type="GO" id="GO:0005634">
    <property type="term" value="C:nucleus"/>
    <property type="evidence" value="ECO:0007669"/>
    <property type="project" value="TreeGrafter"/>
</dbReference>
<evidence type="ECO:0000313" key="4">
    <source>
        <dbReference type="EMBL" id="KAJ8991950.1"/>
    </source>
</evidence>
<dbReference type="InterPro" id="IPR008030">
    <property type="entry name" value="NmrA-like"/>
</dbReference>
<evidence type="ECO:0000256" key="2">
    <source>
        <dbReference type="ARBA" id="ARBA00022857"/>
    </source>
</evidence>
<evidence type="ECO:0000259" key="3">
    <source>
        <dbReference type="Pfam" id="PF05368"/>
    </source>
</evidence>
<name>A0AAN6IV07_EXODE</name>
<feature type="domain" description="NmrA-like" evidence="3">
    <location>
        <begin position="10"/>
        <end position="328"/>
    </location>
</feature>
<dbReference type="Gene3D" id="3.40.50.720">
    <property type="entry name" value="NAD(P)-binding Rossmann-like Domain"/>
    <property type="match status" value="1"/>
</dbReference>
<dbReference type="EMBL" id="JAJGCB010000006">
    <property type="protein sequence ID" value="KAJ8991950.1"/>
    <property type="molecule type" value="Genomic_DNA"/>
</dbReference>
<evidence type="ECO:0000313" key="5">
    <source>
        <dbReference type="Proteomes" id="UP001161757"/>
    </source>
</evidence>
<dbReference type="PANTHER" id="PTHR42748">
    <property type="entry name" value="NITROGEN METABOLITE REPRESSION PROTEIN NMRA FAMILY MEMBER"/>
    <property type="match status" value="1"/>
</dbReference>
<dbReference type="AlphaFoldDB" id="A0AAN6IV07"/>
<protein>
    <recommendedName>
        <fullName evidence="3">NmrA-like domain-containing protein</fullName>
    </recommendedName>
</protein>
<comment type="similarity">
    <text evidence="1">Belongs to the NmrA-type oxidoreductase family.</text>
</comment>
<keyword evidence="2" id="KW-0521">NADP</keyword>
<dbReference type="Gene3D" id="3.90.25.10">
    <property type="entry name" value="UDP-galactose 4-epimerase, domain 1"/>
    <property type="match status" value="1"/>
</dbReference>
<organism evidence="4 5">
    <name type="scientific">Exophiala dermatitidis</name>
    <name type="common">Black yeast-like fungus</name>
    <name type="synonym">Wangiella dermatitidis</name>
    <dbReference type="NCBI Taxonomy" id="5970"/>
    <lineage>
        <taxon>Eukaryota</taxon>
        <taxon>Fungi</taxon>
        <taxon>Dikarya</taxon>
        <taxon>Ascomycota</taxon>
        <taxon>Pezizomycotina</taxon>
        <taxon>Eurotiomycetes</taxon>
        <taxon>Chaetothyriomycetidae</taxon>
        <taxon>Chaetothyriales</taxon>
        <taxon>Herpotrichiellaceae</taxon>
        <taxon>Exophiala</taxon>
    </lineage>
</organism>
<comment type="caution">
    <text evidence="4">The sequence shown here is derived from an EMBL/GenBank/DDBJ whole genome shotgun (WGS) entry which is preliminary data.</text>
</comment>
<dbReference type="Pfam" id="PF05368">
    <property type="entry name" value="NmrA"/>
    <property type="match status" value="1"/>
</dbReference>